<protein>
    <recommendedName>
        <fullName evidence="3">STAS/SEC14 domain-containing protein</fullName>
    </recommendedName>
</protein>
<keyword evidence="2" id="KW-1185">Reference proteome</keyword>
<accession>A0ABQ1UE01</accession>
<evidence type="ECO:0008006" key="3">
    <source>
        <dbReference type="Google" id="ProtNLM"/>
    </source>
</evidence>
<name>A0ABQ1UE01_9GAMM</name>
<evidence type="ECO:0000313" key="2">
    <source>
        <dbReference type="Proteomes" id="UP000638462"/>
    </source>
</evidence>
<gene>
    <name evidence="1" type="ORF">GCM10008027_45310</name>
</gene>
<dbReference type="Proteomes" id="UP000638462">
    <property type="component" value="Unassembled WGS sequence"/>
</dbReference>
<sequence>MYRVNFVMPHHISKIDNSHIIMVVYEGEIDFDERTQIFQTIITDYKQKAIYKLLIDYRLANLKASKVEQTIFARFVTSELKFKHAAIAILDNEPQNGIYPAIKDNVQLTQYRVKQFSDELEALNWLNSI</sequence>
<organism evidence="1 2">
    <name type="scientific">Pseudoalteromonas gelatinilytica</name>
    <dbReference type="NCBI Taxonomy" id="1703256"/>
    <lineage>
        <taxon>Bacteria</taxon>
        <taxon>Pseudomonadati</taxon>
        <taxon>Pseudomonadota</taxon>
        <taxon>Gammaproteobacteria</taxon>
        <taxon>Alteromonadales</taxon>
        <taxon>Pseudoalteromonadaceae</taxon>
        <taxon>Pseudoalteromonas</taxon>
    </lineage>
</organism>
<reference evidence="2" key="1">
    <citation type="journal article" date="2019" name="Int. J. Syst. Evol. Microbiol.">
        <title>The Global Catalogue of Microorganisms (GCM) 10K type strain sequencing project: providing services to taxonomists for standard genome sequencing and annotation.</title>
        <authorList>
            <consortium name="The Broad Institute Genomics Platform"/>
            <consortium name="The Broad Institute Genome Sequencing Center for Infectious Disease"/>
            <person name="Wu L."/>
            <person name="Ma J."/>
        </authorList>
    </citation>
    <scope>NUCLEOTIDE SEQUENCE [LARGE SCALE GENOMIC DNA]</scope>
    <source>
        <strain evidence="2">CGMCC 1.15394</strain>
    </source>
</reference>
<proteinExistence type="predicted"/>
<evidence type="ECO:0000313" key="1">
    <source>
        <dbReference type="EMBL" id="GGF15472.1"/>
    </source>
</evidence>
<dbReference type="EMBL" id="BMIT01000044">
    <property type="protein sequence ID" value="GGF15472.1"/>
    <property type="molecule type" value="Genomic_DNA"/>
</dbReference>
<comment type="caution">
    <text evidence="1">The sequence shown here is derived from an EMBL/GenBank/DDBJ whole genome shotgun (WGS) entry which is preliminary data.</text>
</comment>